<gene>
    <name evidence="10" type="primary">folK</name>
    <name evidence="10" type="ORF">C7B47_06265</name>
</gene>
<keyword evidence="8" id="KW-0289">Folate biosynthesis</keyword>
<dbReference type="PROSITE" id="PS00794">
    <property type="entry name" value="HPPK"/>
    <property type="match status" value="1"/>
</dbReference>
<comment type="catalytic activity">
    <reaction evidence="1">
        <text>6-hydroxymethyl-7,8-dihydropterin + ATP = (7,8-dihydropterin-6-yl)methyl diphosphate + AMP + H(+)</text>
        <dbReference type="Rhea" id="RHEA:11412"/>
        <dbReference type="ChEBI" id="CHEBI:15378"/>
        <dbReference type="ChEBI" id="CHEBI:30616"/>
        <dbReference type="ChEBI" id="CHEBI:44841"/>
        <dbReference type="ChEBI" id="CHEBI:72950"/>
        <dbReference type="ChEBI" id="CHEBI:456215"/>
        <dbReference type="EC" id="2.7.6.3"/>
    </reaction>
</comment>
<evidence type="ECO:0000313" key="11">
    <source>
        <dbReference type="Proteomes" id="UP000242705"/>
    </source>
</evidence>
<evidence type="ECO:0000259" key="9">
    <source>
        <dbReference type="PROSITE" id="PS00794"/>
    </source>
</evidence>
<dbReference type="UniPathway" id="UPA00077">
    <property type="reaction ID" value="UER00155"/>
</dbReference>
<dbReference type="GO" id="GO:0005524">
    <property type="term" value="F:ATP binding"/>
    <property type="evidence" value="ECO:0007669"/>
    <property type="project" value="UniProtKB-KW"/>
</dbReference>
<evidence type="ECO:0000256" key="3">
    <source>
        <dbReference type="ARBA" id="ARBA00013253"/>
    </source>
</evidence>
<keyword evidence="4" id="KW-0808">Transferase</keyword>
<dbReference type="PANTHER" id="PTHR43071:SF1">
    <property type="entry name" value="2-AMINO-4-HYDROXY-6-HYDROXYMETHYLDIHYDROPTERIDINE PYROPHOSPHOKINASE"/>
    <property type="match status" value="1"/>
</dbReference>
<evidence type="ECO:0000313" key="10">
    <source>
        <dbReference type="EMBL" id="PSR28071.1"/>
    </source>
</evidence>
<reference evidence="10 11" key="1">
    <citation type="journal article" date="2014" name="BMC Genomics">
        <title>Comparison of environmental and isolate Sulfobacillus genomes reveals diverse carbon, sulfur, nitrogen, and hydrogen metabolisms.</title>
        <authorList>
            <person name="Justice N.B."/>
            <person name="Norman A."/>
            <person name="Brown C.T."/>
            <person name="Singh A."/>
            <person name="Thomas B.C."/>
            <person name="Banfield J.F."/>
        </authorList>
    </citation>
    <scope>NUCLEOTIDE SEQUENCE [LARGE SCALE GENOMIC DNA]</scope>
    <source>
        <strain evidence="10">AMDSBA5</strain>
    </source>
</reference>
<feature type="domain" description="7,8-dihydro-6-hydroxymethylpterin-pyrophosphokinase" evidence="9">
    <location>
        <begin position="86"/>
        <end position="97"/>
    </location>
</feature>
<comment type="caution">
    <text evidence="10">The sequence shown here is derived from an EMBL/GenBank/DDBJ whole genome shotgun (WGS) entry which is preliminary data.</text>
</comment>
<dbReference type="EMBL" id="PXYX01000008">
    <property type="protein sequence ID" value="PSR28071.1"/>
    <property type="molecule type" value="Genomic_DNA"/>
</dbReference>
<dbReference type="InterPro" id="IPR000550">
    <property type="entry name" value="Hppk"/>
</dbReference>
<dbReference type="AlphaFoldDB" id="A0A2T2X0Q5"/>
<dbReference type="GO" id="GO:0046654">
    <property type="term" value="P:tetrahydrofolate biosynthetic process"/>
    <property type="evidence" value="ECO:0007669"/>
    <property type="project" value="UniProtKB-UniPathway"/>
</dbReference>
<keyword evidence="5" id="KW-0547">Nucleotide-binding</keyword>
<dbReference type="Proteomes" id="UP000242705">
    <property type="component" value="Unassembled WGS sequence"/>
</dbReference>
<dbReference type="Gene3D" id="3.30.70.560">
    <property type="entry name" value="7,8-Dihydro-6-hydroxymethylpterin-pyrophosphokinase HPPK"/>
    <property type="match status" value="1"/>
</dbReference>
<dbReference type="Pfam" id="PF01288">
    <property type="entry name" value="HPPK"/>
    <property type="match status" value="1"/>
</dbReference>
<evidence type="ECO:0000256" key="8">
    <source>
        <dbReference type="ARBA" id="ARBA00022909"/>
    </source>
</evidence>
<dbReference type="SUPFAM" id="SSF55083">
    <property type="entry name" value="6-hydroxymethyl-7,8-dihydropterin pyrophosphokinase, HPPK"/>
    <property type="match status" value="1"/>
</dbReference>
<dbReference type="PANTHER" id="PTHR43071">
    <property type="entry name" value="2-AMINO-4-HYDROXY-6-HYDROXYMETHYLDIHYDROPTERIDINE PYROPHOSPHOKINASE"/>
    <property type="match status" value="1"/>
</dbReference>
<evidence type="ECO:0000256" key="2">
    <source>
        <dbReference type="ARBA" id="ARBA00005051"/>
    </source>
</evidence>
<name>A0A2T2X0Q5_SULTH</name>
<keyword evidence="6 10" id="KW-0418">Kinase</keyword>
<dbReference type="EC" id="2.7.6.3" evidence="3"/>
<comment type="pathway">
    <text evidence="2">Cofactor biosynthesis; tetrahydrofolate biosynthesis; 2-amino-4-hydroxy-6-hydroxymethyl-7,8-dihydropteridine diphosphate from 7,8-dihydroneopterin triphosphate: step 4/4.</text>
</comment>
<dbReference type="CDD" id="cd00483">
    <property type="entry name" value="HPPK"/>
    <property type="match status" value="1"/>
</dbReference>
<sequence length="164" mass="18708">MHNVFLALGGNQGDPLQCFMLARETFSQMGTIKRCSGIYQTAPQGGPPQPDYLNAVFWLETSWSCEDILIRALQTEHRCGRVRAERFGPRTLDIDILLYDDAIIERENLIIPHPRLHLRRFVLEPLQEIAPNLVIPSKGPVQSLLPNVLAQRVIRVQDWPGTHY</sequence>
<keyword evidence="7" id="KW-0067">ATP-binding</keyword>
<evidence type="ECO:0000256" key="7">
    <source>
        <dbReference type="ARBA" id="ARBA00022840"/>
    </source>
</evidence>
<dbReference type="GO" id="GO:0046656">
    <property type="term" value="P:folic acid biosynthetic process"/>
    <property type="evidence" value="ECO:0007669"/>
    <property type="project" value="UniProtKB-KW"/>
</dbReference>
<evidence type="ECO:0000256" key="6">
    <source>
        <dbReference type="ARBA" id="ARBA00022777"/>
    </source>
</evidence>
<dbReference type="NCBIfam" id="TIGR01498">
    <property type="entry name" value="folK"/>
    <property type="match status" value="1"/>
</dbReference>
<evidence type="ECO:0000256" key="1">
    <source>
        <dbReference type="ARBA" id="ARBA00000198"/>
    </source>
</evidence>
<evidence type="ECO:0000256" key="4">
    <source>
        <dbReference type="ARBA" id="ARBA00022679"/>
    </source>
</evidence>
<evidence type="ECO:0000256" key="5">
    <source>
        <dbReference type="ARBA" id="ARBA00022741"/>
    </source>
</evidence>
<protein>
    <recommendedName>
        <fullName evidence="3">2-amino-4-hydroxy-6-hydroxymethyldihydropteridine diphosphokinase</fullName>
        <ecNumber evidence="3">2.7.6.3</ecNumber>
    </recommendedName>
</protein>
<accession>A0A2T2X0Q5</accession>
<dbReference type="GO" id="GO:0016301">
    <property type="term" value="F:kinase activity"/>
    <property type="evidence" value="ECO:0007669"/>
    <property type="project" value="UniProtKB-KW"/>
</dbReference>
<proteinExistence type="predicted"/>
<dbReference type="GO" id="GO:0003848">
    <property type="term" value="F:2-amino-4-hydroxy-6-hydroxymethyldihydropteridine diphosphokinase activity"/>
    <property type="evidence" value="ECO:0007669"/>
    <property type="project" value="UniProtKB-EC"/>
</dbReference>
<organism evidence="10 11">
    <name type="scientific">Sulfobacillus thermosulfidooxidans</name>
    <dbReference type="NCBI Taxonomy" id="28034"/>
    <lineage>
        <taxon>Bacteria</taxon>
        <taxon>Bacillati</taxon>
        <taxon>Bacillota</taxon>
        <taxon>Clostridia</taxon>
        <taxon>Eubacteriales</taxon>
        <taxon>Clostridiales Family XVII. Incertae Sedis</taxon>
        <taxon>Sulfobacillus</taxon>
    </lineage>
</organism>
<dbReference type="InterPro" id="IPR035907">
    <property type="entry name" value="Hppk_sf"/>
</dbReference>